<evidence type="ECO:0000256" key="3">
    <source>
        <dbReference type="ARBA" id="ARBA00013184"/>
    </source>
</evidence>
<dbReference type="InterPro" id="IPR002717">
    <property type="entry name" value="HAT_MYST-type"/>
</dbReference>
<dbReference type="InterPro" id="IPR016197">
    <property type="entry name" value="Chromo-like_dom_sf"/>
</dbReference>
<evidence type="ECO:0000256" key="10">
    <source>
        <dbReference type="ARBA" id="ARBA00023163"/>
    </source>
</evidence>
<sequence>MTNKSEPKALLEPGTFHLVTWKNEKRKAEILERRIRDDTSNEYLYYVHYEGFDRRLDEWVTSERIGRAVAASSLGATPAKRAGIDEEATDEGELSRQARFSKKRKLNGGGSVKGPKKQEDALEKEHEKNTKVRNIGAVVFGLYEIDTWYYSPFPDEYKYLEKVYFCERCMKYMKMKETWGRHMRSPGGLVYESGRNKIYEVDGKLNKLYCQNLCLLAKFFIDHKTIYYDVEGFLFYILTEVENGNEEHIVGYFSKALCMIMMNLIVDVPNYRIQEKVSYDNNNLACILVFPPYQRQGYSQLLIEFSYELSKKEGKIGSPEKPISDLGMKGYRSYWNKTILRLLKNYKGTCIGSGSSSSSTTPPERTDSSGGIDTDGNGSTQQKNDEIIKISVNKISELTGIRQDDVIETLRDLGFLKHRNPKPHRQITTISAASHPTNNMANGDHRYEPYYQVHNNDQQKDQQYQLHRDEEYTQKRNQNRFICITRRMVDDYIRSQGVRLENRVFDICGLKWLPNGKSHTSIYRKALAVAINFFLTNISRMFIVQARF</sequence>
<proteinExistence type="inferred from homology"/>
<dbReference type="AlphaFoldDB" id="A0A9N8WLC5"/>
<dbReference type="InterPro" id="IPR050603">
    <property type="entry name" value="MYST_HAT"/>
</dbReference>
<evidence type="ECO:0000256" key="8">
    <source>
        <dbReference type="ARBA" id="ARBA00022990"/>
    </source>
</evidence>
<protein>
    <recommendedName>
        <fullName evidence="3">histone acetyltransferase</fullName>
        <ecNumber evidence="3">2.3.1.48</ecNumber>
    </recommendedName>
</protein>
<dbReference type="GO" id="GO:0046972">
    <property type="term" value="F:histone H4K16 acetyltransferase activity"/>
    <property type="evidence" value="ECO:0007669"/>
    <property type="project" value="TreeGrafter"/>
</dbReference>
<feature type="active site" description="Proton donor/acceptor" evidence="13">
    <location>
        <position position="320"/>
    </location>
</feature>
<dbReference type="Gene3D" id="3.40.630.30">
    <property type="match status" value="1"/>
</dbReference>
<dbReference type="InterPro" id="IPR036388">
    <property type="entry name" value="WH-like_DNA-bd_sf"/>
</dbReference>
<dbReference type="SUPFAM" id="SSF54160">
    <property type="entry name" value="Chromo domain-like"/>
    <property type="match status" value="1"/>
</dbReference>
<dbReference type="Pfam" id="PF17772">
    <property type="entry name" value="zf-MYST"/>
    <property type="match status" value="1"/>
</dbReference>
<accession>A0A9N8WLC5</accession>
<keyword evidence="17" id="KW-1185">Reference proteome</keyword>
<feature type="domain" description="MYST-type HAT" evidence="15">
    <location>
        <begin position="130"/>
        <end position="514"/>
    </location>
</feature>
<evidence type="ECO:0000259" key="15">
    <source>
        <dbReference type="PROSITE" id="PS51726"/>
    </source>
</evidence>
<dbReference type="GO" id="GO:0035267">
    <property type="term" value="C:NuA4 histone acetyltransferase complex"/>
    <property type="evidence" value="ECO:0007669"/>
    <property type="project" value="TreeGrafter"/>
</dbReference>
<dbReference type="Gene3D" id="2.30.30.140">
    <property type="match status" value="1"/>
</dbReference>
<evidence type="ECO:0000313" key="17">
    <source>
        <dbReference type="Proteomes" id="UP000789570"/>
    </source>
</evidence>
<keyword evidence="9" id="KW-0805">Transcription regulation</keyword>
<dbReference type="EC" id="2.3.1.48" evidence="3"/>
<dbReference type="PROSITE" id="PS51726">
    <property type="entry name" value="MYST_HAT"/>
    <property type="match status" value="1"/>
</dbReference>
<gene>
    <name evidence="16" type="ORF">FCALED_LOCUS3076</name>
</gene>
<dbReference type="InterPro" id="IPR025995">
    <property type="entry name" value="Tudor-knot"/>
</dbReference>
<dbReference type="Pfam" id="PF01853">
    <property type="entry name" value="MOZ_SAS"/>
    <property type="match status" value="2"/>
</dbReference>
<comment type="caution">
    <text evidence="16">The sequence shown here is derived from an EMBL/GenBank/DDBJ whole genome shotgun (WGS) entry which is preliminary data.</text>
</comment>
<keyword evidence="11" id="KW-0539">Nucleus</keyword>
<dbReference type="EMBL" id="CAJVPQ010000513">
    <property type="protein sequence ID" value="CAG8488354.1"/>
    <property type="molecule type" value="Genomic_DNA"/>
</dbReference>
<keyword evidence="6" id="KW-0863">Zinc-finger</keyword>
<dbReference type="FunFam" id="3.30.60.60:FF:000001">
    <property type="entry name" value="Histone acetyltransferase"/>
    <property type="match status" value="1"/>
</dbReference>
<evidence type="ECO:0000256" key="13">
    <source>
        <dbReference type="PIRSR" id="PIRSR602717-51"/>
    </source>
</evidence>
<evidence type="ECO:0000313" key="16">
    <source>
        <dbReference type="EMBL" id="CAG8488354.1"/>
    </source>
</evidence>
<evidence type="ECO:0000256" key="9">
    <source>
        <dbReference type="ARBA" id="ARBA00023015"/>
    </source>
</evidence>
<feature type="compositionally biased region" description="Low complexity" evidence="14">
    <location>
        <begin position="352"/>
        <end position="363"/>
    </location>
</feature>
<dbReference type="Proteomes" id="UP000789570">
    <property type="component" value="Unassembled WGS sequence"/>
</dbReference>
<organism evidence="16 17">
    <name type="scientific">Funneliformis caledonium</name>
    <dbReference type="NCBI Taxonomy" id="1117310"/>
    <lineage>
        <taxon>Eukaryota</taxon>
        <taxon>Fungi</taxon>
        <taxon>Fungi incertae sedis</taxon>
        <taxon>Mucoromycota</taxon>
        <taxon>Glomeromycotina</taxon>
        <taxon>Glomeromycetes</taxon>
        <taxon>Glomerales</taxon>
        <taxon>Glomeraceae</taxon>
        <taxon>Funneliformis</taxon>
    </lineage>
</organism>
<comment type="similarity">
    <text evidence="2">Belongs to the MYST (SAS/MOZ) family.</text>
</comment>
<reference evidence="16" key="1">
    <citation type="submission" date="2021-06" db="EMBL/GenBank/DDBJ databases">
        <authorList>
            <person name="Kallberg Y."/>
            <person name="Tangrot J."/>
            <person name="Rosling A."/>
        </authorList>
    </citation>
    <scope>NUCLEOTIDE SEQUENCE</scope>
    <source>
        <strain evidence="16">UK204</strain>
    </source>
</reference>
<dbReference type="InterPro" id="IPR016181">
    <property type="entry name" value="Acyl_CoA_acyltransferase"/>
</dbReference>
<keyword evidence="7" id="KW-0862">Zinc</keyword>
<keyword evidence="4" id="KW-0808">Transferase</keyword>
<dbReference type="GO" id="GO:0006355">
    <property type="term" value="P:regulation of DNA-templated transcription"/>
    <property type="evidence" value="ECO:0007669"/>
    <property type="project" value="InterPro"/>
</dbReference>
<name>A0A9N8WLC5_9GLOM</name>
<keyword evidence="12" id="KW-0012">Acyltransferase</keyword>
<feature type="region of interest" description="Disordered" evidence="14">
    <location>
        <begin position="352"/>
        <end position="385"/>
    </location>
</feature>
<evidence type="ECO:0000256" key="7">
    <source>
        <dbReference type="ARBA" id="ARBA00022833"/>
    </source>
</evidence>
<feature type="compositionally biased region" description="Polar residues" evidence="14">
    <location>
        <begin position="368"/>
        <end position="382"/>
    </location>
</feature>
<keyword evidence="10" id="KW-0804">Transcription</keyword>
<dbReference type="GO" id="GO:0005634">
    <property type="term" value="C:nucleus"/>
    <property type="evidence" value="ECO:0007669"/>
    <property type="project" value="UniProtKB-SubCell"/>
</dbReference>
<dbReference type="Gene3D" id="1.10.10.10">
    <property type="entry name" value="Winged helix-like DNA-binding domain superfamily/Winged helix DNA-binding domain"/>
    <property type="match status" value="1"/>
</dbReference>
<dbReference type="Gene3D" id="3.30.60.60">
    <property type="entry name" value="N-acetyl transferase-like"/>
    <property type="match status" value="1"/>
</dbReference>
<comment type="subcellular location">
    <subcellularLocation>
        <location evidence="1">Nucleus</location>
    </subcellularLocation>
</comment>
<feature type="compositionally biased region" description="Basic and acidic residues" evidence="14">
    <location>
        <begin position="116"/>
        <end position="126"/>
    </location>
</feature>
<dbReference type="GO" id="GO:0008270">
    <property type="term" value="F:zinc ion binding"/>
    <property type="evidence" value="ECO:0007669"/>
    <property type="project" value="UniProtKB-KW"/>
</dbReference>
<dbReference type="SUPFAM" id="SSF55729">
    <property type="entry name" value="Acyl-CoA N-acyltransferases (Nat)"/>
    <property type="match status" value="1"/>
</dbReference>
<evidence type="ECO:0000256" key="12">
    <source>
        <dbReference type="ARBA" id="ARBA00023315"/>
    </source>
</evidence>
<keyword evidence="8" id="KW-0007">Acetylation</keyword>
<dbReference type="PANTHER" id="PTHR10615:SF219">
    <property type="entry name" value="HISTONE ACETYLTRANSFERASE KAT5"/>
    <property type="match status" value="1"/>
</dbReference>
<dbReference type="OrthoDB" id="787137at2759"/>
<evidence type="ECO:0000256" key="1">
    <source>
        <dbReference type="ARBA" id="ARBA00004123"/>
    </source>
</evidence>
<feature type="region of interest" description="Disordered" evidence="14">
    <location>
        <begin position="80"/>
        <end position="126"/>
    </location>
</feature>
<evidence type="ECO:0000256" key="6">
    <source>
        <dbReference type="ARBA" id="ARBA00022771"/>
    </source>
</evidence>
<dbReference type="Pfam" id="PF11717">
    <property type="entry name" value="Tudor-knot"/>
    <property type="match status" value="1"/>
</dbReference>
<keyword evidence="5" id="KW-0479">Metal-binding</keyword>
<evidence type="ECO:0000256" key="2">
    <source>
        <dbReference type="ARBA" id="ARBA00010107"/>
    </source>
</evidence>
<dbReference type="InterPro" id="IPR040706">
    <property type="entry name" value="Zf-MYST"/>
</dbReference>
<dbReference type="PANTHER" id="PTHR10615">
    <property type="entry name" value="HISTONE ACETYLTRANSFERASE"/>
    <property type="match status" value="1"/>
</dbReference>
<evidence type="ECO:0000256" key="5">
    <source>
        <dbReference type="ARBA" id="ARBA00022723"/>
    </source>
</evidence>
<evidence type="ECO:0000256" key="11">
    <source>
        <dbReference type="ARBA" id="ARBA00023242"/>
    </source>
</evidence>
<evidence type="ECO:0000256" key="4">
    <source>
        <dbReference type="ARBA" id="ARBA00022679"/>
    </source>
</evidence>
<evidence type="ECO:0000256" key="14">
    <source>
        <dbReference type="SAM" id="MobiDB-lite"/>
    </source>
</evidence>